<gene>
    <name evidence="3" type="ORF">DRJ04_06935</name>
</gene>
<evidence type="ECO:0000259" key="2">
    <source>
        <dbReference type="Pfam" id="PF01464"/>
    </source>
</evidence>
<sequence length="290" mass="33743">MRAFIRKNLMKLVKFWIGAGLTLFFILYFSSSTYIFYFKSPAGYPESIQYLSSFYIFHPELKDYYTALEKDTSFYRLVLSQLKGKERAYFLQMRPFLSEIAKASQKTGVPIFSIASHIKRESQFNPFAISPRGAYGLMGVTIWAYQDVMRLKDKKKWVAEALNEYGDFGWKEVKTNPELNIVVGAIYYKFLLDKFKDTTLASLAYNWGIGNVTLMQERYGNTENILARLNELASFNSAWVEPAKYPWYISNFEAVFQKVEKRIKMVYAPSHQLNWQNLASLNLPQEKSSS</sequence>
<protein>
    <recommendedName>
        <fullName evidence="2">Transglycosylase SLT domain-containing protein</fullName>
    </recommendedName>
</protein>
<dbReference type="SUPFAM" id="SSF53955">
    <property type="entry name" value="Lysozyme-like"/>
    <property type="match status" value="1"/>
</dbReference>
<evidence type="ECO:0000313" key="4">
    <source>
        <dbReference type="Proteomes" id="UP000280417"/>
    </source>
</evidence>
<dbReference type="PANTHER" id="PTHR37423:SF2">
    <property type="entry name" value="MEMBRANE-BOUND LYTIC MUREIN TRANSGLYCOSYLASE C"/>
    <property type="match status" value="1"/>
</dbReference>
<feature type="transmembrane region" description="Helical" evidence="1">
    <location>
        <begin position="12"/>
        <end position="37"/>
    </location>
</feature>
<dbReference type="EMBL" id="QMQA01000198">
    <property type="protein sequence ID" value="RLE12035.1"/>
    <property type="molecule type" value="Genomic_DNA"/>
</dbReference>
<dbReference type="Pfam" id="PF01464">
    <property type="entry name" value="SLT"/>
    <property type="match status" value="1"/>
</dbReference>
<organism evidence="3 4">
    <name type="scientific">Aerophobetes bacterium</name>
    <dbReference type="NCBI Taxonomy" id="2030807"/>
    <lineage>
        <taxon>Bacteria</taxon>
        <taxon>Candidatus Aerophobota</taxon>
    </lineage>
</organism>
<reference evidence="3 4" key="1">
    <citation type="submission" date="2018-06" db="EMBL/GenBank/DDBJ databases">
        <title>Extensive metabolic versatility and redundancy in microbially diverse, dynamic hydrothermal sediments.</title>
        <authorList>
            <person name="Dombrowski N."/>
            <person name="Teske A."/>
            <person name="Baker B.J."/>
        </authorList>
    </citation>
    <scope>NUCLEOTIDE SEQUENCE [LARGE SCALE GENOMIC DNA]</scope>
    <source>
        <strain evidence="3">B3_G15</strain>
    </source>
</reference>
<proteinExistence type="predicted"/>
<keyword evidence="1" id="KW-1133">Transmembrane helix</keyword>
<dbReference type="PANTHER" id="PTHR37423">
    <property type="entry name" value="SOLUBLE LYTIC MUREIN TRANSGLYCOSYLASE-RELATED"/>
    <property type="match status" value="1"/>
</dbReference>
<dbReference type="Gene3D" id="1.10.530.10">
    <property type="match status" value="1"/>
</dbReference>
<name>A0A662D994_UNCAE</name>
<feature type="domain" description="Transglycosylase SLT" evidence="2">
    <location>
        <begin position="100"/>
        <end position="222"/>
    </location>
</feature>
<evidence type="ECO:0000256" key="1">
    <source>
        <dbReference type="SAM" id="Phobius"/>
    </source>
</evidence>
<comment type="caution">
    <text evidence="3">The sequence shown here is derived from an EMBL/GenBank/DDBJ whole genome shotgun (WGS) entry which is preliminary data.</text>
</comment>
<dbReference type="InterPro" id="IPR023346">
    <property type="entry name" value="Lysozyme-like_dom_sf"/>
</dbReference>
<accession>A0A662D994</accession>
<dbReference type="AlphaFoldDB" id="A0A662D994"/>
<keyword evidence="1" id="KW-0812">Transmembrane</keyword>
<evidence type="ECO:0000313" key="3">
    <source>
        <dbReference type="EMBL" id="RLE12035.1"/>
    </source>
</evidence>
<dbReference type="Proteomes" id="UP000280417">
    <property type="component" value="Unassembled WGS sequence"/>
</dbReference>
<dbReference type="InterPro" id="IPR008258">
    <property type="entry name" value="Transglycosylase_SLT_dom_1"/>
</dbReference>
<keyword evidence="1" id="KW-0472">Membrane</keyword>